<keyword evidence="3 4" id="KW-0732">Signal</keyword>
<evidence type="ECO:0000256" key="1">
    <source>
        <dbReference type="ARBA" id="ARBA00010333"/>
    </source>
</evidence>
<comment type="similarity">
    <text evidence="1">Belongs to the bacterial solute-binding protein 3 family.</text>
</comment>
<keyword evidence="2" id="KW-0813">Transport</keyword>
<dbReference type="GO" id="GO:0006865">
    <property type="term" value="P:amino acid transport"/>
    <property type="evidence" value="ECO:0007669"/>
    <property type="project" value="TreeGrafter"/>
</dbReference>
<dbReference type="Proteomes" id="UP000186104">
    <property type="component" value="Chromosome"/>
</dbReference>
<dbReference type="SUPFAM" id="SSF53850">
    <property type="entry name" value="Periplasmic binding protein-like II"/>
    <property type="match status" value="1"/>
</dbReference>
<dbReference type="SMART" id="SM00062">
    <property type="entry name" value="PBPb"/>
    <property type="match status" value="1"/>
</dbReference>
<dbReference type="CDD" id="cd13690">
    <property type="entry name" value="PBP2_GluB"/>
    <property type="match status" value="1"/>
</dbReference>
<proteinExistence type="inferred from homology"/>
<keyword evidence="7" id="KW-1185">Reference proteome</keyword>
<name>A0A173LQC7_9ACTN</name>
<organism evidence="6 7">
    <name type="scientific">Dietzia timorensis</name>
    <dbReference type="NCBI Taxonomy" id="499555"/>
    <lineage>
        <taxon>Bacteria</taxon>
        <taxon>Bacillati</taxon>
        <taxon>Actinomycetota</taxon>
        <taxon>Actinomycetes</taxon>
        <taxon>Mycobacteriales</taxon>
        <taxon>Dietziaceae</taxon>
        <taxon>Dietzia</taxon>
    </lineage>
</organism>
<evidence type="ECO:0000259" key="5">
    <source>
        <dbReference type="SMART" id="SM00062"/>
    </source>
</evidence>
<evidence type="ECO:0000256" key="3">
    <source>
        <dbReference type="ARBA" id="ARBA00022729"/>
    </source>
</evidence>
<dbReference type="InterPro" id="IPR001638">
    <property type="entry name" value="Solute-binding_3/MltF_N"/>
</dbReference>
<evidence type="ECO:0000256" key="4">
    <source>
        <dbReference type="SAM" id="SignalP"/>
    </source>
</evidence>
<dbReference type="Pfam" id="PF00497">
    <property type="entry name" value="SBP_bac_3"/>
    <property type="match status" value="1"/>
</dbReference>
<evidence type="ECO:0000256" key="2">
    <source>
        <dbReference type="ARBA" id="ARBA00022448"/>
    </source>
</evidence>
<dbReference type="AlphaFoldDB" id="A0A173LQC7"/>
<feature type="domain" description="Solute-binding protein family 3/N-terminal" evidence="5">
    <location>
        <begin position="47"/>
        <end position="294"/>
    </location>
</feature>
<evidence type="ECO:0000313" key="6">
    <source>
        <dbReference type="EMBL" id="ANI92972.1"/>
    </source>
</evidence>
<dbReference type="GO" id="GO:0005576">
    <property type="term" value="C:extracellular region"/>
    <property type="evidence" value="ECO:0007669"/>
    <property type="project" value="TreeGrafter"/>
</dbReference>
<dbReference type="EMBL" id="CP015961">
    <property type="protein sequence ID" value="ANI92972.1"/>
    <property type="molecule type" value="Genomic_DNA"/>
</dbReference>
<reference evidence="6 7" key="1">
    <citation type="submission" date="2016-06" db="EMBL/GenBank/DDBJ databases">
        <title>Complete genome sequence of a saline-alkali tolerant type strain Dietzia timorensis ID05-A0528T.</title>
        <authorList>
            <person name="Wu X."/>
        </authorList>
    </citation>
    <scope>NUCLEOTIDE SEQUENCE [LARGE SCALE GENOMIC DNA]</scope>
    <source>
        <strain evidence="6 7">ID05-A0528</strain>
    </source>
</reference>
<feature type="chain" id="PRO_5039126323" evidence="4">
    <location>
        <begin position="30"/>
        <end position="315"/>
    </location>
</feature>
<gene>
    <name evidence="6" type="ORF">BJL86_2207</name>
</gene>
<dbReference type="InterPro" id="IPR051455">
    <property type="entry name" value="Bact_solute-bind_prot3"/>
</dbReference>
<protein>
    <submittedName>
        <fullName evidence="6">Glutamate-binding protein</fullName>
    </submittedName>
</protein>
<evidence type="ECO:0000313" key="7">
    <source>
        <dbReference type="Proteomes" id="UP000186104"/>
    </source>
</evidence>
<dbReference type="OrthoDB" id="9807888at2"/>
<dbReference type="PANTHER" id="PTHR30085:SF6">
    <property type="entry name" value="ABC TRANSPORTER GLUTAMINE-BINDING PROTEIN GLNH"/>
    <property type="match status" value="1"/>
</dbReference>
<dbReference type="STRING" id="499555.BJL86_2207"/>
<dbReference type="GO" id="GO:0030288">
    <property type="term" value="C:outer membrane-bounded periplasmic space"/>
    <property type="evidence" value="ECO:0007669"/>
    <property type="project" value="TreeGrafter"/>
</dbReference>
<dbReference type="PANTHER" id="PTHR30085">
    <property type="entry name" value="AMINO ACID ABC TRANSPORTER PERMEASE"/>
    <property type="match status" value="1"/>
</dbReference>
<dbReference type="RefSeq" id="WP_067473953.1">
    <property type="nucleotide sequence ID" value="NZ_CP015961.1"/>
</dbReference>
<dbReference type="KEGG" id="dtm:BJL86_2207"/>
<dbReference type="Gene3D" id="3.40.190.10">
    <property type="entry name" value="Periplasmic binding protein-like II"/>
    <property type="match status" value="2"/>
</dbReference>
<accession>A0A173LQC7</accession>
<feature type="signal peptide" evidence="4">
    <location>
        <begin position="1"/>
        <end position="29"/>
    </location>
</feature>
<dbReference type="PROSITE" id="PS51257">
    <property type="entry name" value="PROKAR_LIPOPROTEIN"/>
    <property type="match status" value="1"/>
</dbReference>
<sequence>MNHATRPSSAVKRPFAALLAAVLASGLLAACGSSEPRSVVNSIKSGHVVLGEKYDQPGLGVREPDKEITGFDADVSRYVVNSIARSLGVEEPEISWKEAPSAQRENLIANGEVDFIAATYSINDSRAERVSFGGPYLTTYQALLVRKDDTGLETLEDLNAGRKLCSVTGSTSAQNVQKQLPAVQLQQFDSYSSCVEAVYREKVDALTTDATILAGFADQYPGEFELVEMNNLEDVLDDDGSVKSEAGSPFSTERYGIGVTKGDQESVDAINAALEEMIESGAWEEAFMRNVGNAMEASGYPIPEPPTPGDLSFLS</sequence>